<reference evidence="2" key="1">
    <citation type="submission" date="2021-01" db="EMBL/GenBank/DDBJ databases">
        <authorList>
            <consortium name="Genoscope - CEA"/>
            <person name="William W."/>
        </authorList>
    </citation>
    <scope>NUCLEOTIDE SEQUENCE</scope>
</reference>
<dbReference type="Proteomes" id="UP001295469">
    <property type="component" value="Chromosome C07"/>
</dbReference>
<accession>A0A816LTQ1</accession>
<gene>
    <name evidence="2" type="ORF">DARMORV10_C07P02240.1</name>
</gene>
<evidence type="ECO:0000256" key="1">
    <source>
        <dbReference type="SAM" id="SignalP"/>
    </source>
</evidence>
<feature type="signal peptide" evidence="1">
    <location>
        <begin position="1"/>
        <end position="15"/>
    </location>
</feature>
<proteinExistence type="predicted"/>
<sequence length="80" mass="9278">MEILLLIFIHTLLSALFPVSPDLTEALLGKDKVNGVRPSLFRNDCMEEMDDKEMVRMRSKKKKLEEMVWMNLVSHTLTSL</sequence>
<dbReference type="EMBL" id="HG994371">
    <property type="protein sequence ID" value="CAF1946531.1"/>
    <property type="molecule type" value="Genomic_DNA"/>
</dbReference>
<feature type="chain" id="PRO_5032956917" evidence="1">
    <location>
        <begin position="16"/>
        <end position="80"/>
    </location>
</feature>
<name>A0A816LTQ1_BRANA</name>
<organism evidence="2">
    <name type="scientific">Brassica napus</name>
    <name type="common">Rape</name>
    <dbReference type="NCBI Taxonomy" id="3708"/>
    <lineage>
        <taxon>Eukaryota</taxon>
        <taxon>Viridiplantae</taxon>
        <taxon>Streptophyta</taxon>
        <taxon>Embryophyta</taxon>
        <taxon>Tracheophyta</taxon>
        <taxon>Spermatophyta</taxon>
        <taxon>Magnoliopsida</taxon>
        <taxon>eudicotyledons</taxon>
        <taxon>Gunneridae</taxon>
        <taxon>Pentapetalae</taxon>
        <taxon>rosids</taxon>
        <taxon>malvids</taxon>
        <taxon>Brassicales</taxon>
        <taxon>Brassicaceae</taxon>
        <taxon>Brassiceae</taxon>
        <taxon>Brassica</taxon>
    </lineage>
</organism>
<keyword evidence="1" id="KW-0732">Signal</keyword>
<dbReference type="AlphaFoldDB" id="A0A816LTQ1"/>
<evidence type="ECO:0000313" key="2">
    <source>
        <dbReference type="EMBL" id="CAF1946531.1"/>
    </source>
</evidence>
<protein>
    <submittedName>
        <fullName evidence="2">(rape) hypothetical protein</fullName>
    </submittedName>
</protein>